<dbReference type="EMBL" id="CAJOBI010170305">
    <property type="protein sequence ID" value="CAF4886403.1"/>
    <property type="molecule type" value="Genomic_DNA"/>
</dbReference>
<dbReference type="GO" id="GO:0006287">
    <property type="term" value="P:base-excision repair, gap-filling"/>
    <property type="evidence" value="ECO:0007669"/>
    <property type="project" value="TreeGrafter"/>
</dbReference>
<comment type="subcellular location">
    <subcellularLocation>
        <location evidence="1">Nucleus</location>
    </subcellularLocation>
</comment>
<name>A0A8S2YYJ4_9BILA</name>
<keyword evidence="1" id="KW-0408">Iron</keyword>
<dbReference type="GO" id="GO:0000278">
    <property type="term" value="P:mitotic cell cycle"/>
    <property type="evidence" value="ECO:0007669"/>
    <property type="project" value="TreeGrafter"/>
</dbReference>
<keyword evidence="1" id="KW-0808">Transferase</keyword>
<keyword evidence="1" id="KW-0862">Zinc</keyword>
<accession>A0A8S2YYJ4</accession>
<keyword evidence="1" id="KW-0004">4Fe-4S</keyword>
<keyword evidence="1" id="KW-0548">Nucleotidyltransferase</keyword>
<reference evidence="3" key="1">
    <citation type="submission" date="2021-02" db="EMBL/GenBank/DDBJ databases">
        <authorList>
            <person name="Nowell W R."/>
        </authorList>
    </citation>
    <scope>NUCLEOTIDE SEQUENCE</scope>
</reference>
<dbReference type="GO" id="GO:0008310">
    <property type="term" value="F:single-stranded DNA 3'-5' DNA exonuclease activity"/>
    <property type="evidence" value="ECO:0007669"/>
    <property type="project" value="TreeGrafter"/>
</dbReference>
<protein>
    <recommendedName>
        <fullName evidence="1">DNA polymerase epsilon catalytic subunit</fullName>
        <ecNumber evidence="1">2.7.7.7</ecNumber>
    </recommendedName>
</protein>
<dbReference type="GO" id="GO:0008270">
    <property type="term" value="F:zinc ion binding"/>
    <property type="evidence" value="ECO:0007669"/>
    <property type="project" value="UniProtKB-KW"/>
</dbReference>
<comment type="caution">
    <text evidence="3">The sequence shown here is derived from an EMBL/GenBank/DDBJ whole genome shotgun (WGS) entry which is preliminary data.</text>
</comment>
<dbReference type="AlphaFoldDB" id="A0A8S2YYJ4"/>
<evidence type="ECO:0000313" key="5">
    <source>
        <dbReference type="Proteomes" id="UP000676336"/>
    </source>
</evidence>
<dbReference type="GO" id="GO:0006297">
    <property type="term" value="P:nucleotide-excision repair, DNA gap filling"/>
    <property type="evidence" value="ECO:0007669"/>
    <property type="project" value="TreeGrafter"/>
</dbReference>
<evidence type="ECO:0000256" key="1">
    <source>
        <dbReference type="RuleBase" id="RU365029"/>
    </source>
</evidence>
<dbReference type="PANTHER" id="PTHR10670">
    <property type="entry name" value="DNA POLYMERASE EPSILON CATALYTIC SUBUNIT A"/>
    <property type="match status" value="1"/>
</dbReference>
<dbReference type="GO" id="GO:0051539">
    <property type="term" value="F:4 iron, 4 sulfur cluster binding"/>
    <property type="evidence" value="ECO:0007669"/>
    <property type="project" value="UniProtKB-KW"/>
</dbReference>
<organism evidence="3 5">
    <name type="scientific">Rotaria magnacalcarata</name>
    <dbReference type="NCBI Taxonomy" id="392030"/>
    <lineage>
        <taxon>Eukaryota</taxon>
        <taxon>Metazoa</taxon>
        <taxon>Spiralia</taxon>
        <taxon>Gnathifera</taxon>
        <taxon>Rotifera</taxon>
        <taxon>Eurotatoria</taxon>
        <taxon>Bdelloidea</taxon>
        <taxon>Philodinida</taxon>
        <taxon>Philodinidae</taxon>
        <taxon>Rotaria</taxon>
    </lineage>
</organism>
<evidence type="ECO:0000259" key="2">
    <source>
        <dbReference type="Pfam" id="PF08490"/>
    </source>
</evidence>
<keyword evidence="1" id="KW-0479">Metal-binding</keyword>
<dbReference type="PANTHER" id="PTHR10670:SF0">
    <property type="entry name" value="DNA POLYMERASE EPSILON CATALYTIC SUBUNIT A"/>
    <property type="match status" value="1"/>
</dbReference>
<dbReference type="GO" id="GO:0003677">
    <property type="term" value="F:DNA binding"/>
    <property type="evidence" value="ECO:0007669"/>
    <property type="project" value="UniProtKB-KW"/>
</dbReference>
<dbReference type="EMBL" id="CAJOBI010100594">
    <property type="protein sequence ID" value="CAF4585820.1"/>
    <property type="molecule type" value="Genomic_DNA"/>
</dbReference>
<dbReference type="InterPro" id="IPR013697">
    <property type="entry name" value="DNA_pol_e_suA_C"/>
</dbReference>
<keyword evidence="1" id="KW-0238">DNA-binding</keyword>
<keyword evidence="1" id="KW-0411">Iron-sulfur</keyword>
<keyword evidence="1" id="KW-0239">DNA-directed DNA polymerase</keyword>
<dbReference type="GO" id="GO:0008622">
    <property type="term" value="C:epsilon DNA polymerase complex"/>
    <property type="evidence" value="ECO:0007669"/>
    <property type="project" value="InterPro"/>
</dbReference>
<dbReference type="Proteomes" id="UP000676336">
    <property type="component" value="Unassembled WGS sequence"/>
</dbReference>
<feature type="non-terminal residue" evidence="3">
    <location>
        <position position="1"/>
    </location>
</feature>
<keyword evidence="1" id="KW-0539">Nucleus</keyword>
<evidence type="ECO:0000313" key="4">
    <source>
        <dbReference type="EMBL" id="CAF4886403.1"/>
    </source>
</evidence>
<dbReference type="InterPro" id="IPR029703">
    <property type="entry name" value="POL2"/>
</dbReference>
<keyword evidence="1" id="KW-0235">DNA replication</keyword>
<dbReference type="GO" id="GO:0006272">
    <property type="term" value="P:leading strand elongation"/>
    <property type="evidence" value="ECO:0007669"/>
    <property type="project" value="TreeGrafter"/>
</dbReference>
<dbReference type="GO" id="GO:0045004">
    <property type="term" value="P:DNA replication proofreading"/>
    <property type="evidence" value="ECO:0007669"/>
    <property type="project" value="TreeGrafter"/>
</dbReference>
<evidence type="ECO:0000313" key="3">
    <source>
        <dbReference type="EMBL" id="CAF4585820.1"/>
    </source>
</evidence>
<dbReference type="EC" id="2.7.7.7" evidence="1"/>
<feature type="non-terminal residue" evidence="3">
    <location>
        <position position="80"/>
    </location>
</feature>
<keyword evidence="1" id="KW-0863">Zinc-finger</keyword>
<gene>
    <name evidence="3" type="ORF">SMN809_LOCUS38467</name>
    <name evidence="4" type="ORF">SMN809_LOCUS51058</name>
</gene>
<proteinExistence type="inferred from homology"/>
<sequence>VILSIKDKPNLYKGLDWQRTAARHALQHYANANIILVNMLEQCRYLHIPIGNFPDDPCLFACDLFYARHLVKHNHLLWCS</sequence>
<comment type="catalytic activity">
    <reaction evidence="1">
        <text>DNA(n) + a 2'-deoxyribonucleoside 5'-triphosphate = DNA(n+1) + diphosphate</text>
        <dbReference type="Rhea" id="RHEA:22508"/>
        <dbReference type="Rhea" id="RHEA-COMP:17339"/>
        <dbReference type="Rhea" id="RHEA-COMP:17340"/>
        <dbReference type="ChEBI" id="CHEBI:33019"/>
        <dbReference type="ChEBI" id="CHEBI:61560"/>
        <dbReference type="ChEBI" id="CHEBI:173112"/>
        <dbReference type="EC" id="2.7.7.7"/>
    </reaction>
</comment>
<feature type="domain" description="DNA polymerase epsilon catalytic subunit A C-terminal" evidence="2">
    <location>
        <begin position="3"/>
        <end position="80"/>
    </location>
</feature>
<dbReference type="Pfam" id="PF08490">
    <property type="entry name" value="DUF1744"/>
    <property type="match status" value="1"/>
</dbReference>
<comment type="cofactor">
    <cofactor evidence="1">
        <name>[4Fe-4S] cluster</name>
        <dbReference type="ChEBI" id="CHEBI:49883"/>
    </cofactor>
</comment>
<comment type="function">
    <text evidence="1">DNA polymerase II participates in chromosomal DNA replication.</text>
</comment>
<comment type="similarity">
    <text evidence="1">Belongs to the DNA polymerase type-B family.</text>
</comment>
<dbReference type="GO" id="GO:0003887">
    <property type="term" value="F:DNA-directed DNA polymerase activity"/>
    <property type="evidence" value="ECO:0007669"/>
    <property type="project" value="UniProtKB-KW"/>
</dbReference>